<sequence>MVSGSPVVESPGAFGSSSSRASVSTLTLAKRIGVYIAYRLFGCLEWMPEVRAGDIPGDMISGVVVGVMLLPQSLSYASVLDLPMAMGLTSGLIASISYAILGKIPYLSVGPAAESTAFLLTALTTTGQARNQDAIVFALLSGMVGMGASFLRGGALIKILLNRAVGDGYAAAAAILVNVTLIKTAFNLKGKSTSTLQDSMQVLYHSFHDDWSMNCVYSFILFLIYAAYLYSVRFFPNIPTWVPHQLVVLVVATVFTKVADLENNIGLSIVKSVPSILPSPAFPEMTLDASAMVNVGVLALVCFLQNLTISTTGSANIDPDQEMWAGGAVNFIVGIFGGFPVQGSFGRSILLRGRNPKSSVTHLTTCALMFITIQWLTQLDVFYYLPNHALAAIIVVAVMKMIDFTIPTRLWYINKFDLIVWIVTFVLTLFTSITVGILTGMTVSLLFVIFRIARPRTAEVGFAPTKGIFVNIKEEPEALVYPRVLLWRFEAPLYFVNLSFFESRLKETIKKEPRPIDVIVIYCAKMLDIDAAGLSNLANTIRNVEYMDLDHPRRVVLAEVPRNIRRMLIVERRADLHTISSAPPLKIVDAVGREQLKHIEASRMTLFATLQEAIEYARNAVADHVSQQDNLPGAARPAVAFLTDLFLTEQSVLESTDEWGGGGGEDAFVTGAPRISERQHERALKLLKKSTFDPKQRELVGCVGVFRHADRTPKKKLKMTLPSVGAKLHEVAIACGDAKVKLIKSSAQYMIVRDAFLTLSHGSDKDTAAHATRMLQLLDSDDDDGTNNGLTWQLKDSKGSVKMIAKWGGTLTAAGRAQATTHGKRLVPRFFACGDVPLQRMEAFRNNVIVTAANEDRLVDTAVALVQALTQDPTFSSGDVHLNDALLNDEKAAAPARKAAAAELHQILHAKSVKEVMMYRHLPGIVGLLTLHDVPRRCDPSVGLTPLDVLWYAYDLVVQLAGGEEHVRNARKDGEAATDVKCPGVYIYLSDTEGPADFHLRWAVLASQLLPLSAVPADAMPGSPHTPLPPVSTPTETPNIAASCTAVEEKLFNALIKFDTSTIQKLADYLDYDMEHNYDILQQTATPLPFTTSHNNNNPQQPLHQPAKWATHISSILTRLDPVVRALARVMGSIGYGLSPSERFVCGSLVSGPLFREIHSHIERLIEQDHFLGMRAAVDRWLVKEYKRCNIPKHHPHYTVDELLPLGATSALQTPLMHLYFGPSSHVVGLQHCLLSNPTVSGFHCGDDYQHQGLGYMTHIVFKLFRVVQNRDVDVACSPFGVKKQSEEYMRKLLIEGSRLRSVIEGHLSNTLPSIWTRRYRYNTQVFLSTGMHVVADVASSFGTGLASAGGDEGSDEDHHDDHVGVTKEGHVVEMTSAPTGTASRQSRLTKAVMSMVKIHEGLTTDELDKLRYELQFVREAYNA</sequence>
<feature type="transmembrane region" description="Helical" evidence="5">
    <location>
        <begin position="211"/>
        <end position="230"/>
    </location>
</feature>
<dbReference type="InterPro" id="IPR011547">
    <property type="entry name" value="SLC26A/SulP_dom"/>
</dbReference>
<dbReference type="PROSITE" id="PS50801">
    <property type="entry name" value="STAS"/>
    <property type="match status" value="1"/>
</dbReference>
<proteinExistence type="predicted"/>
<feature type="transmembrane region" description="Helical" evidence="5">
    <location>
        <begin position="291"/>
        <end position="311"/>
    </location>
</feature>
<dbReference type="OrthoDB" id="288203at2759"/>
<evidence type="ECO:0000256" key="1">
    <source>
        <dbReference type="ARBA" id="ARBA00004141"/>
    </source>
</evidence>
<name>A0A0S4IJT0_BODSA</name>
<gene>
    <name evidence="7" type="ORF">BSAL_49280</name>
</gene>
<dbReference type="PANTHER" id="PTHR11814">
    <property type="entry name" value="SULFATE TRANSPORTER"/>
    <property type="match status" value="1"/>
</dbReference>
<feature type="transmembrane region" description="Helical" evidence="5">
    <location>
        <begin position="169"/>
        <end position="190"/>
    </location>
</feature>
<dbReference type="InterPro" id="IPR036513">
    <property type="entry name" value="STAS_dom_sf"/>
</dbReference>
<evidence type="ECO:0000256" key="4">
    <source>
        <dbReference type="ARBA" id="ARBA00023136"/>
    </source>
</evidence>
<feature type="transmembrane region" description="Helical" evidence="5">
    <location>
        <begin position="323"/>
        <end position="339"/>
    </location>
</feature>
<accession>A0A0S4IJT0</accession>
<dbReference type="Proteomes" id="UP000051952">
    <property type="component" value="Unassembled WGS sequence"/>
</dbReference>
<dbReference type="GO" id="GO:0055085">
    <property type="term" value="P:transmembrane transport"/>
    <property type="evidence" value="ECO:0007669"/>
    <property type="project" value="InterPro"/>
</dbReference>
<comment type="subcellular location">
    <subcellularLocation>
        <location evidence="1">Membrane</location>
        <topology evidence="1">Multi-pass membrane protein</topology>
    </subcellularLocation>
</comment>
<dbReference type="Pfam" id="PF00328">
    <property type="entry name" value="His_Phos_2"/>
    <property type="match status" value="1"/>
</dbReference>
<dbReference type="GO" id="GO:0016020">
    <property type="term" value="C:membrane"/>
    <property type="evidence" value="ECO:0007669"/>
    <property type="project" value="UniProtKB-SubCell"/>
</dbReference>
<organism evidence="7 8">
    <name type="scientific">Bodo saltans</name>
    <name type="common">Flagellated protozoan</name>
    <dbReference type="NCBI Taxonomy" id="75058"/>
    <lineage>
        <taxon>Eukaryota</taxon>
        <taxon>Discoba</taxon>
        <taxon>Euglenozoa</taxon>
        <taxon>Kinetoplastea</taxon>
        <taxon>Metakinetoplastina</taxon>
        <taxon>Eubodonida</taxon>
        <taxon>Bodonidae</taxon>
        <taxon>Bodo</taxon>
    </lineage>
</organism>
<dbReference type="Gene3D" id="3.40.50.1240">
    <property type="entry name" value="Phosphoglycerate mutase-like"/>
    <property type="match status" value="1"/>
</dbReference>
<reference evidence="8" key="1">
    <citation type="submission" date="2015-09" db="EMBL/GenBank/DDBJ databases">
        <authorList>
            <consortium name="Pathogen Informatics"/>
        </authorList>
    </citation>
    <scope>NUCLEOTIDE SEQUENCE [LARGE SCALE GENOMIC DNA]</scope>
    <source>
        <strain evidence="8">Lake Konstanz</strain>
    </source>
</reference>
<dbReference type="EMBL" id="CYKH01000012">
    <property type="protein sequence ID" value="CUE58650.1"/>
    <property type="molecule type" value="Genomic_DNA"/>
</dbReference>
<dbReference type="Gene3D" id="3.30.750.24">
    <property type="entry name" value="STAS domain"/>
    <property type="match status" value="1"/>
</dbReference>
<keyword evidence="4 5" id="KW-0472">Membrane</keyword>
<feature type="transmembrane region" description="Helical" evidence="5">
    <location>
        <begin position="418"/>
        <end position="450"/>
    </location>
</feature>
<feature type="transmembrane region" description="Helical" evidence="5">
    <location>
        <begin position="79"/>
        <end position="100"/>
    </location>
</feature>
<keyword evidence="8" id="KW-1185">Reference proteome</keyword>
<dbReference type="CDD" id="cd07042">
    <property type="entry name" value="STAS_SulP_like_sulfate_transporter"/>
    <property type="match status" value="1"/>
</dbReference>
<evidence type="ECO:0000259" key="6">
    <source>
        <dbReference type="PROSITE" id="PS50801"/>
    </source>
</evidence>
<protein>
    <submittedName>
        <fullName evidence="7">Sulfate transporter-like protein, putative</fullName>
    </submittedName>
</protein>
<dbReference type="InterPro" id="IPR002645">
    <property type="entry name" value="STAS_dom"/>
</dbReference>
<evidence type="ECO:0000256" key="2">
    <source>
        <dbReference type="ARBA" id="ARBA00022692"/>
    </source>
</evidence>
<keyword evidence="3 5" id="KW-1133">Transmembrane helix</keyword>
<dbReference type="Pfam" id="PF00916">
    <property type="entry name" value="Sulfate_transp"/>
    <property type="match status" value="1"/>
</dbReference>
<feature type="transmembrane region" description="Helical" evidence="5">
    <location>
        <begin position="389"/>
        <end position="406"/>
    </location>
</feature>
<dbReference type="InterPro" id="IPR000560">
    <property type="entry name" value="His_Pase_clade-2"/>
</dbReference>
<dbReference type="SUPFAM" id="SSF52091">
    <property type="entry name" value="SpoIIaa-like"/>
    <property type="match status" value="1"/>
</dbReference>
<feature type="transmembrane region" description="Helical" evidence="5">
    <location>
        <begin position="360"/>
        <end position="377"/>
    </location>
</feature>
<evidence type="ECO:0000256" key="3">
    <source>
        <dbReference type="ARBA" id="ARBA00022989"/>
    </source>
</evidence>
<keyword evidence="2 5" id="KW-0812">Transmembrane</keyword>
<feature type="domain" description="STAS" evidence="6">
    <location>
        <begin position="474"/>
        <end position="617"/>
    </location>
</feature>
<feature type="transmembrane region" description="Helical" evidence="5">
    <location>
        <begin position="135"/>
        <end position="157"/>
    </location>
</feature>
<dbReference type="Pfam" id="PF01740">
    <property type="entry name" value="STAS"/>
    <property type="match status" value="1"/>
</dbReference>
<evidence type="ECO:0000313" key="8">
    <source>
        <dbReference type="Proteomes" id="UP000051952"/>
    </source>
</evidence>
<dbReference type="InterPro" id="IPR001902">
    <property type="entry name" value="SLC26A/SulP_fam"/>
</dbReference>
<evidence type="ECO:0000256" key="5">
    <source>
        <dbReference type="SAM" id="Phobius"/>
    </source>
</evidence>
<dbReference type="InterPro" id="IPR029033">
    <property type="entry name" value="His_PPase_superfam"/>
</dbReference>
<dbReference type="VEuPathDB" id="TriTrypDB:BSAL_49280"/>
<dbReference type="SUPFAM" id="SSF53254">
    <property type="entry name" value="Phosphoglycerate mutase-like"/>
    <property type="match status" value="1"/>
</dbReference>
<evidence type="ECO:0000313" key="7">
    <source>
        <dbReference type="EMBL" id="CUE58650.1"/>
    </source>
</evidence>